<keyword evidence="3" id="KW-1185">Reference proteome</keyword>
<feature type="region of interest" description="Disordered" evidence="1">
    <location>
        <begin position="538"/>
        <end position="567"/>
    </location>
</feature>
<sequence>MAIMGMVRHQPSNAASQRLGPSATATAAAERRTAVVNSVTNGHATLLQTTLALTKMRADYDDNLLARVASLSGQAPILTFLLKSIRAPKGPCSRTQTQRLAKECLHMVLTVEQQHDADSDKLSIVWNHKAVTRRVRAQLLREDPDLKGACVERYLDVVAILVAEAGRFWHEGKPSWVVIDRAMRIIRDKTPHNADLTLLLQGVAKLRDVSTESNVTVALLTQVVCEAAGDRVDIVNALLAVPGLNPGLCENFAVRYADRYARTVLATLLDDGRVDPTARSSESLRACVAKEKFEHVELLMKSNPHVNPIAASLQGRLSRSDAMIHASAFSIALTTGNRKCISRLVEDNRVLENEDAVVQLMFWSSQQRSTGCGDMPFIRGLIRSQKIDPSMGRNALLIEACKMGDLALIDFLMDFTDPGGFEQRVICECNLYSEAVMRHLLREPRIDPSCYGQLPLFNACSKAKYEVIKVLLEDPRVDPSHNDYAIIPLTASAGSSRLLSYLVESLLGLRFGNHASPSQGQAGLISNFVEDTPISVHRSRNPNRRCRRRSHRDKRRDKNPFSETACGISQDEEQRQRVLRTALVESFQKQYNLCVDFLLRETDVDAGPVADQILSICMGSRRQAFPYELVERKLIDPSSADDFLLRHFLQHSMEYRLPELLRDQRVSPLRAPPGSPCALEIGAAGGRFGSKSVDLELLLQHPNAKGYADVIHDEKLIREIKRVTDRMIKYAVEDAAVALGIVAGMEKKKKLPPAWGMYICSMAFGDTLCRRETAPDKIMLQAARMLNDLHESARLTSSSAETTSRADDGVQLFSCSR</sequence>
<protein>
    <submittedName>
        <fullName evidence="2">Uncharacterized protein</fullName>
    </submittedName>
</protein>
<dbReference type="SUPFAM" id="SSF140860">
    <property type="entry name" value="Pseudo ankyrin repeat-like"/>
    <property type="match status" value="1"/>
</dbReference>
<evidence type="ECO:0000256" key="1">
    <source>
        <dbReference type="SAM" id="MobiDB-lite"/>
    </source>
</evidence>
<proteinExistence type="predicted"/>
<evidence type="ECO:0000313" key="3">
    <source>
        <dbReference type="Proteomes" id="UP000241890"/>
    </source>
</evidence>
<dbReference type="InParanoid" id="A0A2R5GJJ1"/>
<comment type="caution">
    <text evidence="2">The sequence shown here is derived from an EMBL/GenBank/DDBJ whole genome shotgun (WGS) entry which is preliminary data.</text>
</comment>
<dbReference type="Gene3D" id="1.25.40.20">
    <property type="entry name" value="Ankyrin repeat-containing domain"/>
    <property type="match status" value="1"/>
</dbReference>
<dbReference type="EMBL" id="BEYU01000089">
    <property type="protein sequence ID" value="GBG31052.1"/>
    <property type="molecule type" value="Genomic_DNA"/>
</dbReference>
<dbReference type="Proteomes" id="UP000241890">
    <property type="component" value="Unassembled WGS sequence"/>
</dbReference>
<dbReference type="InterPro" id="IPR036770">
    <property type="entry name" value="Ankyrin_rpt-contain_sf"/>
</dbReference>
<name>A0A2R5GJJ1_9STRA</name>
<evidence type="ECO:0000313" key="2">
    <source>
        <dbReference type="EMBL" id="GBG31052.1"/>
    </source>
</evidence>
<dbReference type="AlphaFoldDB" id="A0A2R5GJJ1"/>
<gene>
    <name evidence="2" type="ORF">FCC1311_072732</name>
</gene>
<dbReference type="OrthoDB" id="2096069at2759"/>
<feature type="compositionally biased region" description="Basic residues" evidence="1">
    <location>
        <begin position="538"/>
        <end position="557"/>
    </location>
</feature>
<accession>A0A2R5GJJ1</accession>
<reference evidence="2 3" key="1">
    <citation type="submission" date="2017-12" db="EMBL/GenBank/DDBJ databases">
        <title>Sequencing, de novo assembly and annotation of complete genome of a new Thraustochytrid species, strain FCC1311.</title>
        <authorList>
            <person name="Sedici K."/>
            <person name="Godart F."/>
            <person name="Aiese Cigliano R."/>
            <person name="Sanseverino W."/>
            <person name="Barakat M."/>
            <person name="Ortet P."/>
            <person name="Marechal E."/>
            <person name="Cagnac O."/>
            <person name="Amato A."/>
        </authorList>
    </citation>
    <scope>NUCLEOTIDE SEQUENCE [LARGE SCALE GENOMIC DNA]</scope>
</reference>
<feature type="region of interest" description="Disordered" evidence="1">
    <location>
        <begin position="1"/>
        <end position="26"/>
    </location>
</feature>
<organism evidence="2 3">
    <name type="scientific">Hondaea fermentalgiana</name>
    <dbReference type="NCBI Taxonomy" id="2315210"/>
    <lineage>
        <taxon>Eukaryota</taxon>
        <taxon>Sar</taxon>
        <taxon>Stramenopiles</taxon>
        <taxon>Bigyra</taxon>
        <taxon>Labyrinthulomycetes</taxon>
        <taxon>Thraustochytrida</taxon>
        <taxon>Thraustochytriidae</taxon>
        <taxon>Hondaea</taxon>
    </lineage>
</organism>